<gene>
    <name evidence="3" type="ORF">B0T11DRAFT_60891</name>
</gene>
<feature type="compositionally biased region" description="Low complexity" evidence="1">
    <location>
        <begin position="698"/>
        <end position="715"/>
    </location>
</feature>
<feature type="compositionally biased region" description="Basic and acidic residues" evidence="1">
    <location>
        <begin position="521"/>
        <end position="563"/>
    </location>
</feature>
<evidence type="ECO:0000256" key="2">
    <source>
        <dbReference type="SAM" id="SignalP"/>
    </source>
</evidence>
<dbReference type="OrthoDB" id="10687071at2759"/>
<accession>A0A8K0TP43</accession>
<reference evidence="3" key="1">
    <citation type="journal article" date="2021" name="Nat. Commun.">
        <title>Genetic determinants of endophytism in the Arabidopsis root mycobiome.</title>
        <authorList>
            <person name="Mesny F."/>
            <person name="Miyauchi S."/>
            <person name="Thiergart T."/>
            <person name="Pickel B."/>
            <person name="Atanasova L."/>
            <person name="Karlsson M."/>
            <person name="Huettel B."/>
            <person name="Barry K.W."/>
            <person name="Haridas S."/>
            <person name="Chen C."/>
            <person name="Bauer D."/>
            <person name="Andreopoulos W."/>
            <person name="Pangilinan J."/>
            <person name="LaButti K."/>
            <person name="Riley R."/>
            <person name="Lipzen A."/>
            <person name="Clum A."/>
            <person name="Drula E."/>
            <person name="Henrissat B."/>
            <person name="Kohler A."/>
            <person name="Grigoriev I.V."/>
            <person name="Martin F.M."/>
            <person name="Hacquard S."/>
        </authorList>
    </citation>
    <scope>NUCLEOTIDE SEQUENCE</scope>
    <source>
        <strain evidence="3">MPI-CAGE-AT-0016</strain>
    </source>
</reference>
<evidence type="ECO:0000256" key="1">
    <source>
        <dbReference type="SAM" id="MobiDB-lite"/>
    </source>
</evidence>
<feature type="region of interest" description="Disordered" evidence="1">
    <location>
        <begin position="210"/>
        <end position="231"/>
    </location>
</feature>
<dbReference type="Proteomes" id="UP000813385">
    <property type="component" value="Unassembled WGS sequence"/>
</dbReference>
<feature type="region of interest" description="Disordered" evidence="1">
    <location>
        <begin position="694"/>
        <end position="788"/>
    </location>
</feature>
<keyword evidence="2" id="KW-0732">Signal</keyword>
<feature type="compositionally biased region" description="Basic and acidic residues" evidence="1">
    <location>
        <begin position="630"/>
        <end position="647"/>
    </location>
</feature>
<organism evidence="3 4">
    <name type="scientific">Plectosphaerella cucumerina</name>
    <dbReference type="NCBI Taxonomy" id="40658"/>
    <lineage>
        <taxon>Eukaryota</taxon>
        <taxon>Fungi</taxon>
        <taxon>Dikarya</taxon>
        <taxon>Ascomycota</taxon>
        <taxon>Pezizomycotina</taxon>
        <taxon>Sordariomycetes</taxon>
        <taxon>Hypocreomycetidae</taxon>
        <taxon>Glomerellales</taxon>
        <taxon>Plectosphaerellaceae</taxon>
        <taxon>Plectosphaerella</taxon>
    </lineage>
</organism>
<proteinExistence type="predicted"/>
<feature type="signal peptide" evidence="2">
    <location>
        <begin position="1"/>
        <end position="16"/>
    </location>
</feature>
<feature type="compositionally biased region" description="Basic and acidic residues" evidence="1">
    <location>
        <begin position="332"/>
        <end position="366"/>
    </location>
</feature>
<feature type="compositionally biased region" description="Low complexity" evidence="1">
    <location>
        <begin position="494"/>
        <end position="503"/>
    </location>
</feature>
<feature type="region of interest" description="Disordered" evidence="1">
    <location>
        <begin position="299"/>
        <end position="592"/>
    </location>
</feature>
<feature type="compositionally biased region" description="Basic and acidic residues" evidence="1">
    <location>
        <begin position="410"/>
        <end position="489"/>
    </location>
</feature>
<sequence>MKTLLFAPMLLSVALGRTLNLNAAEKAPAPERRPLAHYLDKISSKDGLTHIDIPCSTGETVGCFKQLCETSRAATPDFDCGRIFSNSPSLDRAHDDRSHGTKPYGKVRLDQCEPWNPELDNKCFNQLCKVVDARWPHQHMCALGHRQHKTTPSHDSSYKGRPLPHKAKDYKRSVSNEDTSESADEEPVEPDTDVETDTTVEPVTIVHPPTVQPATAKPAGVQPATTRTSRDPLRSWSLDRLEKKIKKQYMLVKKLRKEYRKLTGDDAGKNHSGALARAEKKYLRLESLRKKKMGYLESKMKLKIKAQKSKANTKAKSKMQRLKLSPKKKPKKADPKEDVKVEEVAEAKEEPADNKDFEKPNKDSKKTSKKVSNPNLKPADEEAEEEKKPGEEEKVAEEEVIEEEAPAKAPKKDKAPTKKEASKKEEPEEALKKEEAPEKEEATKKEEASSKAEVPKKVEEPKTDDQKESKPAAVDDRKEGGPEEQLEIKRIKKGGNTSNSSDGSGEGDGMEEEIHFTLSKKLGDKRKPEENKVEDKKSKPEENMVEEKVKNEETNVEKPKKPETQSPKKQSKKEKTDKKTPSTADEKGNVALNLKIECTHDCDKRSDIVLAENEFQDQIMTIPQVSETVSEEKKEEKDSKKEKRDLDQEAPSAKTETPVPGHQELDWRVKVDDAPAPTPVAGYQELDWQVKTKADVPTTTTTTTTTATTSTPTLTSQLPNPPKPPRPVVPKKSKPWFKAEPFADNGMAKTVQKRSRGPGIPCPKNDRRECLKKEREAEERMYNLPERR</sequence>
<feature type="compositionally biased region" description="Acidic residues" evidence="1">
    <location>
        <begin position="394"/>
        <end position="404"/>
    </location>
</feature>
<feature type="compositionally biased region" description="Pro residues" evidence="1">
    <location>
        <begin position="719"/>
        <end position="728"/>
    </location>
</feature>
<feature type="compositionally biased region" description="Polar residues" evidence="1">
    <location>
        <begin position="616"/>
        <end position="625"/>
    </location>
</feature>
<feature type="region of interest" description="Disordered" evidence="1">
    <location>
        <begin position="616"/>
        <end position="666"/>
    </location>
</feature>
<feature type="compositionally biased region" description="Basic and acidic residues" evidence="1">
    <location>
        <begin position="573"/>
        <end position="588"/>
    </location>
</feature>
<dbReference type="AlphaFoldDB" id="A0A8K0TP43"/>
<evidence type="ECO:0000313" key="4">
    <source>
        <dbReference type="Proteomes" id="UP000813385"/>
    </source>
</evidence>
<name>A0A8K0TP43_9PEZI</name>
<feature type="compositionally biased region" description="Basic and acidic residues" evidence="1">
    <location>
        <begin position="764"/>
        <end position="788"/>
    </location>
</feature>
<protein>
    <submittedName>
        <fullName evidence="3">Uncharacterized protein</fullName>
    </submittedName>
</protein>
<evidence type="ECO:0000313" key="3">
    <source>
        <dbReference type="EMBL" id="KAH7368117.1"/>
    </source>
</evidence>
<keyword evidence="4" id="KW-1185">Reference proteome</keyword>
<feature type="chain" id="PRO_5035453576" evidence="2">
    <location>
        <begin position="17"/>
        <end position="788"/>
    </location>
</feature>
<comment type="caution">
    <text evidence="3">The sequence shown here is derived from an EMBL/GenBank/DDBJ whole genome shotgun (WGS) entry which is preliminary data.</text>
</comment>
<feature type="compositionally biased region" description="Acidic residues" evidence="1">
    <location>
        <begin position="178"/>
        <end position="196"/>
    </location>
</feature>
<dbReference type="EMBL" id="JAGPXD010000002">
    <property type="protein sequence ID" value="KAH7368117.1"/>
    <property type="molecule type" value="Genomic_DNA"/>
</dbReference>
<feature type="region of interest" description="Disordered" evidence="1">
    <location>
        <begin position="146"/>
        <end position="196"/>
    </location>
</feature>
<feature type="compositionally biased region" description="Basic and acidic residues" evidence="1">
    <location>
        <begin position="166"/>
        <end position="175"/>
    </location>
</feature>
<feature type="compositionally biased region" description="Basic residues" evidence="1">
    <location>
        <begin position="301"/>
        <end position="331"/>
    </location>
</feature>